<reference evidence="1 2" key="1">
    <citation type="submission" date="2023-04" db="EMBL/GenBank/DDBJ databases">
        <title>The genome sequence of Polyangium sorediatum DSM14670.</title>
        <authorList>
            <person name="Zhang X."/>
        </authorList>
    </citation>
    <scope>NUCLEOTIDE SEQUENCE [LARGE SCALE GENOMIC DNA]</scope>
    <source>
        <strain evidence="1 2">DSM 14670</strain>
    </source>
</reference>
<sequence>MHMIESLQTGRLGVTFQLPSHSKICRDERECAELVDEPKGVVWWFFFFPDLHLDVHEEHRADLRKSLEYYARAMFDDMFHKRDRVDEQRSPRTADPTWSPMIDVEPLNIDGAEALRTVHRMAYEPGSEMIMGHLLLPLRQGLFEARVLCVDNMTGVRETLLVNKRLKERSPKSEETFKQMTATFRQADFDDPRHDDAFPEHSLSRARAALRWLCIESNLRVMERPSPFEQGEVELSHMGCALVPPPRFRYDAPNGPSQEGCFRRVSFCGTDGVERMYVNCWDDFARDTATHLPGVAESIARMLHEDSDIKDMRVTVETLAPLDQRPLALVIVEGMGHLGLLRNVMLFFRDEHQLPWSLSRFGTAAVPREALAAELTEAARSFRFIRPPKQQKPWWRFW</sequence>
<dbReference type="RefSeq" id="WP_136971057.1">
    <property type="nucleotide sequence ID" value="NZ_JARZHI010000004.1"/>
</dbReference>
<name>A0ABT6NL79_9BACT</name>
<protein>
    <submittedName>
        <fullName evidence="1">Uncharacterized protein</fullName>
    </submittedName>
</protein>
<proteinExistence type="predicted"/>
<organism evidence="1 2">
    <name type="scientific">Polyangium sorediatum</name>
    <dbReference type="NCBI Taxonomy" id="889274"/>
    <lineage>
        <taxon>Bacteria</taxon>
        <taxon>Pseudomonadati</taxon>
        <taxon>Myxococcota</taxon>
        <taxon>Polyangia</taxon>
        <taxon>Polyangiales</taxon>
        <taxon>Polyangiaceae</taxon>
        <taxon>Polyangium</taxon>
    </lineage>
</organism>
<comment type="caution">
    <text evidence="1">The sequence shown here is derived from an EMBL/GenBank/DDBJ whole genome shotgun (WGS) entry which is preliminary data.</text>
</comment>
<keyword evidence="2" id="KW-1185">Reference proteome</keyword>
<gene>
    <name evidence="1" type="ORF">QHF89_06180</name>
</gene>
<dbReference type="EMBL" id="JARZHI010000004">
    <property type="protein sequence ID" value="MDI1429071.1"/>
    <property type="molecule type" value="Genomic_DNA"/>
</dbReference>
<dbReference type="Proteomes" id="UP001160301">
    <property type="component" value="Unassembled WGS sequence"/>
</dbReference>
<accession>A0ABT6NL79</accession>
<evidence type="ECO:0000313" key="2">
    <source>
        <dbReference type="Proteomes" id="UP001160301"/>
    </source>
</evidence>
<evidence type="ECO:0000313" key="1">
    <source>
        <dbReference type="EMBL" id="MDI1429071.1"/>
    </source>
</evidence>